<evidence type="ECO:0000256" key="2">
    <source>
        <dbReference type="ARBA" id="ARBA00004613"/>
    </source>
</evidence>
<evidence type="ECO:0000256" key="3">
    <source>
        <dbReference type="ARBA" id="ARBA00009677"/>
    </source>
</evidence>
<evidence type="ECO:0000256" key="4">
    <source>
        <dbReference type="ARBA" id="ARBA00016244"/>
    </source>
</evidence>
<dbReference type="EMBL" id="SRME01000001">
    <property type="protein sequence ID" value="TGG88985.1"/>
    <property type="molecule type" value="Genomic_DNA"/>
</dbReference>
<comment type="subcellular location">
    <subcellularLocation>
        <location evidence="1">Bacterial flagellum</location>
    </subcellularLocation>
    <subcellularLocation>
        <location evidence="2">Secreted</location>
    </subcellularLocation>
</comment>
<dbReference type="InterPro" id="IPR002371">
    <property type="entry name" value="FlgK"/>
</dbReference>
<dbReference type="EMBL" id="FMYV01000001">
    <property type="protein sequence ID" value="SDB98098.1"/>
    <property type="molecule type" value="Genomic_DNA"/>
</dbReference>
<dbReference type="Pfam" id="PF00460">
    <property type="entry name" value="Flg_bb_rod"/>
    <property type="match status" value="1"/>
</dbReference>
<evidence type="ECO:0000259" key="7">
    <source>
        <dbReference type="Pfam" id="PF00460"/>
    </source>
</evidence>
<feature type="domain" description="Flagellar basal-body/hook protein C-terminal" evidence="8">
    <location>
        <begin position="791"/>
        <end position="827"/>
    </location>
</feature>
<reference evidence="11 13" key="2">
    <citation type="submission" date="2019-04" db="EMBL/GenBank/DDBJ databases">
        <title>Draft genome sequence data and analysis of a Fermenting Bacterium, Geotoga petraea strain HO-Geo1, isolated from heavy-oil petroleum reservoir in Russia.</title>
        <authorList>
            <person name="Grouzdev D.S."/>
            <person name="Semenova E.M."/>
            <person name="Sokolova D.S."/>
            <person name="Tourova T.P."/>
            <person name="Poltaraus A.B."/>
            <person name="Nazina T.N."/>
        </authorList>
    </citation>
    <scope>NUCLEOTIDE SEQUENCE [LARGE SCALE GENOMIC DNA]</scope>
    <source>
        <strain evidence="11 13">HO-Geo1</strain>
    </source>
</reference>
<evidence type="ECO:0000313" key="13">
    <source>
        <dbReference type="Proteomes" id="UP000297288"/>
    </source>
</evidence>
<dbReference type="Proteomes" id="UP000199322">
    <property type="component" value="Unassembled WGS sequence"/>
</dbReference>
<feature type="domain" description="Flagellar hook-associated protein FlgK helical" evidence="9">
    <location>
        <begin position="105"/>
        <end position="331"/>
    </location>
</feature>
<dbReference type="AlphaFoldDB" id="A0A1G6HVD0"/>
<dbReference type="GO" id="GO:0009424">
    <property type="term" value="C:bacterial-type flagellum hook"/>
    <property type="evidence" value="ECO:0007669"/>
    <property type="project" value="InterPro"/>
</dbReference>
<reference evidence="10 12" key="1">
    <citation type="submission" date="2016-10" db="EMBL/GenBank/DDBJ databases">
        <authorList>
            <person name="de Groot N.N."/>
        </authorList>
    </citation>
    <scope>NUCLEOTIDE SEQUENCE [LARGE SCALE GENOMIC DNA]</scope>
    <source>
        <strain evidence="10 12">WG14</strain>
    </source>
</reference>
<organism evidence="10 12">
    <name type="scientific">Geotoga petraea</name>
    <dbReference type="NCBI Taxonomy" id="28234"/>
    <lineage>
        <taxon>Bacteria</taxon>
        <taxon>Thermotogati</taxon>
        <taxon>Thermotogota</taxon>
        <taxon>Thermotogae</taxon>
        <taxon>Petrotogales</taxon>
        <taxon>Petrotogaceae</taxon>
        <taxon>Geotoga</taxon>
    </lineage>
</organism>
<dbReference type="OrthoDB" id="9802553at2"/>
<dbReference type="SUPFAM" id="SSF64518">
    <property type="entry name" value="Phase 1 flagellin"/>
    <property type="match status" value="1"/>
</dbReference>
<evidence type="ECO:0000259" key="9">
    <source>
        <dbReference type="Pfam" id="PF22638"/>
    </source>
</evidence>
<dbReference type="InterPro" id="IPR053927">
    <property type="entry name" value="FlgK_helical"/>
</dbReference>
<evidence type="ECO:0000256" key="6">
    <source>
        <dbReference type="ARBA" id="ARBA00023143"/>
    </source>
</evidence>
<accession>A0A1G6HVD0</accession>
<dbReference type="InterPro" id="IPR001444">
    <property type="entry name" value="Flag_bb_rod_N"/>
</dbReference>
<dbReference type="PRINTS" id="PR01005">
    <property type="entry name" value="FLGHOOKAP1"/>
</dbReference>
<dbReference type="NCBIfam" id="TIGR02492">
    <property type="entry name" value="flgK_ends"/>
    <property type="match status" value="1"/>
</dbReference>
<dbReference type="Pfam" id="PF07196">
    <property type="entry name" value="Flagellin_IN"/>
    <property type="match status" value="1"/>
</dbReference>
<dbReference type="InterPro" id="IPR010810">
    <property type="entry name" value="Flagellin_hook_IN_motif"/>
</dbReference>
<dbReference type="PANTHER" id="PTHR30033:SF1">
    <property type="entry name" value="FLAGELLAR HOOK-ASSOCIATED PROTEIN 1"/>
    <property type="match status" value="1"/>
</dbReference>
<dbReference type="InterPro" id="IPR010930">
    <property type="entry name" value="Flg_bb/hook_C_dom"/>
</dbReference>
<dbReference type="Pfam" id="PF06429">
    <property type="entry name" value="Flg_bbr_C"/>
    <property type="match status" value="1"/>
</dbReference>
<dbReference type="GO" id="GO:0044780">
    <property type="term" value="P:bacterial-type flagellum assembly"/>
    <property type="evidence" value="ECO:0007669"/>
    <property type="project" value="InterPro"/>
</dbReference>
<dbReference type="PANTHER" id="PTHR30033">
    <property type="entry name" value="FLAGELLAR HOOK-ASSOCIATED PROTEIN 1"/>
    <property type="match status" value="1"/>
</dbReference>
<keyword evidence="10" id="KW-0966">Cell projection</keyword>
<feature type="domain" description="Flagellar basal body rod protein N-terminal" evidence="7">
    <location>
        <begin position="17"/>
        <end position="39"/>
    </location>
</feature>
<evidence type="ECO:0000313" key="12">
    <source>
        <dbReference type="Proteomes" id="UP000199322"/>
    </source>
</evidence>
<name>A0A1G6HVD0_9BACT</name>
<keyword evidence="10" id="KW-0282">Flagellum</keyword>
<evidence type="ECO:0000256" key="5">
    <source>
        <dbReference type="ARBA" id="ARBA00022525"/>
    </source>
</evidence>
<keyword evidence="5" id="KW-0964">Secreted</keyword>
<dbReference type="RefSeq" id="WP_091401879.1">
    <property type="nucleotide sequence ID" value="NZ_FMYV01000001.1"/>
</dbReference>
<evidence type="ECO:0000313" key="10">
    <source>
        <dbReference type="EMBL" id="SDB98098.1"/>
    </source>
</evidence>
<keyword evidence="10" id="KW-0969">Cilium</keyword>
<comment type="similarity">
    <text evidence="3">Belongs to the flagella basal body rod proteins family.</text>
</comment>
<dbReference type="STRING" id="28234.SAMN04488588_0132"/>
<dbReference type="Proteomes" id="UP000297288">
    <property type="component" value="Unassembled WGS sequence"/>
</dbReference>
<evidence type="ECO:0000259" key="8">
    <source>
        <dbReference type="Pfam" id="PF06429"/>
    </source>
</evidence>
<evidence type="ECO:0000313" key="11">
    <source>
        <dbReference type="EMBL" id="TGG88985.1"/>
    </source>
</evidence>
<protein>
    <recommendedName>
        <fullName evidence="4">Flagellar hook-associated protein 1</fullName>
    </recommendedName>
</protein>
<dbReference type="Pfam" id="PF22638">
    <property type="entry name" value="FlgK_D1"/>
    <property type="match status" value="1"/>
</dbReference>
<dbReference type="GO" id="GO:0005576">
    <property type="term" value="C:extracellular region"/>
    <property type="evidence" value="ECO:0007669"/>
    <property type="project" value="UniProtKB-SubCell"/>
</dbReference>
<sequence length="834" mass="91802">MPGMSLYGLLNTGLLGVYTAKSAMSVVGHNIANANTPGFSRQRPEIVSTPSLPMNTLTQTSAPMQFGTGSKIEDIKRVRDQFLDIQYRQTNNRVSYWDNIYGNMHYVEQLFGEPGETGIRNLFDNLWGAMQELSSDPTNEGAKGQIVSRADELANTLKDLDFRLSQLQEDFNTEIGNRVVEINNYFKRITDLNGKIRSIKVSGSSPNDLLDERDRILDQLSELADIHVNHYSSGDISIRIGDRTLLNGNTYQELKAYTVPGTKGFYNIFANNNPVKFNDGKMAALFELRDSIVPQYRGKIDEFAITLADTMNLVHEEGFDGSGSITGAQFFKDIGTNKETEMSRLYRIASTFRTHLNNPEVNLLSSNRKFNAGSLSDIQLLRDATLVAIDSSNTPPANSVNISSALAGNGLDEFNTNFTENLFSYNTSEDLLTFENSGGNPLSEKMIIDVDKSFLNDYGFNTKSVSAYRIEQSDIESGIVNFNIDGSNITINLDGSSADNFVSSINNAPSNNFIRAFRHDGAVYISATERVENGDISNIVFDDPDGAFSSMNIQEKEVDVLDFSNPPMRNIYGGDPQLEINGIGIDINLDTDTIDDVVNKINSSNTGVSAFITPNGRFVLKGSQSIDMDLRNSTIKGSVGFFNALGITNNTTDPANTKMTLVSPDMNLDSINSTLKNADILKLDPEIGIVNKLSVVDGIRNNPSNIAIDLGRFDYTTGEFEFTGPNNPSVWEELANIKDTPLLNDGKDGFNGFLSNLIAEMGIRGETANKMHLNSKALNDQIDIERERVKGVSIDEEMSNMIKYQQAFNASARVVTAVDEMLNKVVNSLGIVGR</sequence>
<proteinExistence type="inferred from homology"/>
<gene>
    <name evidence="11" type="primary">flgK</name>
    <name evidence="11" type="ORF">E4650_01960</name>
    <name evidence="10" type="ORF">SAMN04488588_0132</name>
</gene>
<keyword evidence="6" id="KW-0975">Bacterial flagellum</keyword>
<dbReference type="GO" id="GO:0005198">
    <property type="term" value="F:structural molecule activity"/>
    <property type="evidence" value="ECO:0007669"/>
    <property type="project" value="InterPro"/>
</dbReference>
<keyword evidence="12" id="KW-1185">Reference proteome</keyword>
<evidence type="ECO:0000256" key="1">
    <source>
        <dbReference type="ARBA" id="ARBA00004365"/>
    </source>
</evidence>